<sequence>MCRIEFGVLGPFEAVFDGRRIPIPRGRQRVLLASLVLNANDVVSVDELLERLWGDRLPSRPRGALQTCLTRLRHWLDAYAEGASELVRTSSAGYVMELPDHSVDLLRARRLLREAEAAAGRGDLLGQSIALTAVLGLWRGAVLSDVRSDSLHRDVVPRLAEEYLRALEWRCEVGLALGRHDELVGDLVAVTRRYPFQERFWQQLMIALCRCGRQVEALAAYRQVSTHLRDEIGIDPGPELRKLHVAILRNDLAVMSHGAR</sequence>
<name>A0A2T0Q302_9ACTN</name>
<dbReference type="PANTHER" id="PTHR35807">
    <property type="entry name" value="TRANSCRIPTIONAL REGULATOR REDD-RELATED"/>
    <property type="match status" value="1"/>
</dbReference>
<evidence type="ECO:0000256" key="4">
    <source>
        <dbReference type="ARBA" id="ARBA00023163"/>
    </source>
</evidence>
<dbReference type="GO" id="GO:0000160">
    <property type="term" value="P:phosphorelay signal transduction system"/>
    <property type="evidence" value="ECO:0007669"/>
    <property type="project" value="InterPro"/>
</dbReference>
<keyword evidence="4" id="KW-0804">Transcription</keyword>
<dbReference type="InterPro" id="IPR011990">
    <property type="entry name" value="TPR-like_helical_dom_sf"/>
</dbReference>
<dbReference type="SMART" id="SM00862">
    <property type="entry name" value="Trans_reg_C"/>
    <property type="match status" value="1"/>
</dbReference>
<dbReference type="InterPro" id="IPR036388">
    <property type="entry name" value="WH-like_DNA-bd_sf"/>
</dbReference>
<dbReference type="GO" id="GO:0006355">
    <property type="term" value="P:regulation of DNA-templated transcription"/>
    <property type="evidence" value="ECO:0007669"/>
    <property type="project" value="InterPro"/>
</dbReference>
<organism evidence="7 8">
    <name type="scientific">Allonocardiopsis opalescens</name>
    <dbReference type="NCBI Taxonomy" id="1144618"/>
    <lineage>
        <taxon>Bacteria</taxon>
        <taxon>Bacillati</taxon>
        <taxon>Actinomycetota</taxon>
        <taxon>Actinomycetes</taxon>
        <taxon>Streptosporangiales</taxon>
        <taxon>Allonocardiopsis</taxon>
    </lineage>
</organism>
<proteinExistence type="inferred from homology"/>
<evidence type="ECO:0000256" key="1">
    <source>
        <dbReference type="ARBA" id="ARBA00005820"/>
    </source>
</evidence>
<dbReference type="GO" id="GO:0003677">
    <property type="term" value="F:DNA binding"/>
    <property type="evidence" value="ECO:0007669"/>
    <property type="project" value="UniProtKB-UniRule"/>
</dbReference>
<evidence type="ECO:0000313" key="7">
    <source>
        <dbReference type="EMBL" id="PRX98048.1"/>
    </source>
</evidence>
<dbReference type="SUPFAM" id="SSF46894">
    <property type="entry name" value="C-terminal effector domain of the bipartite response regulators"/>
    <property type="match status" value="1"/>
</dbReference>
<comment type="caution">
    <text evidence="7">The sequence shown here is derived from an EMBL/GenBank/DDBJ whole genome shotgun (WGS) entry which is preliminary data.</text>
</comment>
<evidence type="ECO:0000256" key="2">
    <source>
        <dbReference type="ARBA" id="ARBA00023015"/>
    </source>
</evidence>
<dbReference type="AlphaFoldDB" id="A0A2T0Q302"/>
<dbReference type="PANTHER" id="PTHR35807:SF1">
    <property type="entry name" value="TRANSCRIPTIONAL REGULATOR REDD"/>
    <property type="match status" value="1"/>
</dbReference>
<evidence type="ECO:0000256" key="3">
    <source>
        <dbReference type="ARBA" id="ARBA00023125"/>
    </source>
</evidence>
<reference evidence="7 8" key="1">
    <citation type="submission" date="2018-03" db="EMBL/GenBank/DDBJ databases">
        <title>Genomic Encyclopedia of Archaeal and Bacterial Type Strains, Phase II (KMG-II): from individual species to whole genera.</title>
        <authorList>
            <person name="Goeker M."/>
        </authorList>
    </citation>
    <scope>NUCLEOTIDE SEQUENCE [LARGE SCALE GENOMIC DNA]</scope>
    <source>
        <strain evidence="7 8">DSM 45601</strain>
    </source>
</reference>
<keyword evidence="8" id="KW-1185">Reference proteome</keyword>
<dbReference type="Proteomes" id="UP000237846">
    <property type="component" value="Unassembled WGS sequence"/>
</dbReference>
<dbReference type="OrthoDB" id="4054020at2"/>
<dbReference type="InterPro" id="IPR005158">
    <property type="entry name" value="BTAD"/>
</dbReference>
<comment type="similarity">
    <text evidence="1">Belongs to the AfsR/DnrI/RedD regulatory family.</text>
</comment>
<keyword evidence="2" id="KW-0805">Transcription regulation</keyword>
<dbReference type="RefSeq" id="WP_106248034.1">
    <property type="nucleotide sequence ID" value="NZ_PVZC01000005.1"/>
</dbReference>
<feature type="domain" description="OmpR/PhoB-type" evidence="6">
    <location>
        <begin position="1"/>
        <end position="98"/>
    </location>
</feature>
<keyword evidence="3 5" id="KW-0238">DNA-binding</keyword>
<accession>A0A2T0Q302</accession>
<dbReference type="SMART" id="SM01043">
    <property type="entry name" value="BTAD"/>
    <property type="match status" value="1"/>
</dbReference>
<dbReference type="Pfam" id="PF00486">
    <property type="entry name" value="Trans_reg_C"/>
    <property type="match status" value="1"/>
</dbReference>
<dbReference type="PROSITE" id="PS51755">
    <property type="entry name" value="OMPR_PHOB"/>
    <property type="match status" value="1"/>
</dbReference>
<dbReference type="Gene3D" id="1.10.10.10">
    <property type="entry name" value="Winged helix-like DNA-binding domain superfamily/Winged helix DNA-binding domain"/>
    <property type="match status" value="1"/>
</dbReference>
<dbReference type="Gene3D" id="1.25.40.10">
    <property type="entry name" value="Tetratricopeptide repeat domain"/>
    <property type="match status" value="1"/>
</dbReference>
<evidence type="ECO:0000256" key="5">
    <source>
        <dbReference type="PROSITE-ProRule" id="PRU01091"/>
    </source>
</evidence>
<dbReference type="InterPro" id="IPR051677">
    <property type="entry name" value="AfsR-DnrI-RedD_regulator"/>
</dbReference>
<feature type="DNA-binding region" description="OmpR/PhoB-type" evidence="5">
    <location>
        <begin position="1"/>
        <end position="98"/>
    </location>
</feature>
<dbReference type="InterPro" id="IPR016032">
    <property type="entry name" value="Sig_transdc_resp-reg_C-effctor"/>
</dbReference>
<protein>
    <submittedName>
        <fullName evidence="7">DNA-binding SARP family transcriptional activator</fullName>
    </submittedName>
</protein>
<evidence type="ECO:0000313" key="8">
    <source>
        <dbReference type="Proteomes" id="UP000237846"/>
    </source>
</evidence>
<dbReference type="EMBL" id="PVZC01000005">
    <property type="protein sequence ID" value="PRX98048.1"/>
    <property type="molecule type" value="Genomic_DNA"/>
</dbReference>
<gene>
    <name evidence="7" type="ORF">CLV72_105401</name>
</gene>
<dbReference type="InterPro" id="IPR001867">
    <property type="entry name" value="OmpR/PhoB-type_DNA-bd"/>
</dbReference>
<evidence type="ECO:0000259" key="6">
    <source>
        <dbReference type="PROSITE" id="PS51755"/>
    </source>
</evidence>
<dbReference type="Pfam" id="PF03704">
    <property type="entry name" value="BTAD"/>
    <property type="match status" value="1"/>
</dbReference>
<dbReference type="CDD" id="cd15831">
    <property type="entry name" value="BTAD"/>
    <property type="match status" value="1"/>
</dbReference>
<dbReference type="SUPFAM" id="SSF48452">
    <property type="entry name" value="TPR-like"/>
    <property type="match status" value="1"/>
</dbReference>